<keyword evidence="2" id="KW-1185">Reference proteome</keyword>
<sequence length="59" mass="6528">MGKKRICFVCSAVIENDDFEINSEVLLAVCPRCKGTENEKKKVEEYLDSLADGLVCGCI</sequence>
<dbReference type="RefSeq" id="WP_073000310.1">
    <property type="nucleotide sequence ID" value="NZ_FQUM01000003.1"/>
</dbReference>
<accession>A0A1M4Y6S3</accession>
<evidence type="ECO:0000313" key="1">
    <source>
        <dbReference type="EMBL" id="SHF01408.1"/>
    </source>
</evidence>
<reference evidence="1 2" key="1">
    <citation type="submission" date="2016-11" db="EMBL/GenBank/DDBJ databases">
        <authorList>
            <person name="Jaros S."/>
            <person name="Januszkiewicz K."/>
            <person name="Wedrychowicz H."/>
        </authorList>
    </citation>
    <scope>NUCLEOTIDE SEQUENCE [LARGE SCALE GENOMIC DNA]</scope>
    <source>
        <strain evidence="1 2">DSM 26910</strain>
    </source>
</reference>
<protein>
    <submittedName>
        <fullName evidence="1">Uncharacterized protein</fullName>
    </submittedName>
</protein>
<name>A0A1M4Y6S3_9BACT</name>
<dbReference type="EMBL" id="FQUM01000003">
    <property type="protein sequence ID" value="SHF01408.1"/>
    <property type="molecule type" value="Genomic_DNA"/>
</dbReference>
<evidence type="ECO:0000313" key="2">
    <source>
        <dbReference type="Proteomes" id="UP000184164"/>
    </source>
</evidence>
<gene>
    <name evidence="1" type="ORF">SAMN05444274_103251</name>
</gene>
<dbReference type="AlphaFoldDB" id="A0A1M4Y6S3"/>
<proteinExistence type="predicted"/>
<dbReference type="Proteomes" id="UP000184164">
    <property type="component" value="Unassembled WGS sequence"/>
</dbReference>
<dbReference type="OrthoDB" id="9805587at2"/>
<organism evidence="1 2">
    <name type="scientific">Mariniphaga anaerophila</name>
    <dbReference type="NCBI Taxonomy" id="1484053"/>
    <lineage>
        <taxon>Bacteria</taxon>
        <taxon>Pseudomonadati</taxon>
        <taxon>Bacteroidota</taxon>
        <taxon>Bacteroidia</taxon>
        <taxon>Marinilabiliales</taxon>
        <taxon>Prolixibacteraceae</taxon>
        <taxon>Mariniphaga</taxon>
    </lineage>
</organism>